<proteinExistence type="predicted"/>
<feature type="compositionally biased region" description="Low complexity" evidence="1">
    <location>
        <begin position="234"/>
        <end position="244"/>
    </location>
</feature>
<name>A0A7W0CRA5_9ACTN</name>
<evidence type="ECO:0000313" key="5">
    <source>
        <dbReference type="Proteomes" id="UP000530928"/>
    </source>
</evidence>
<keyword evidence="2" id="KW-0472">Membrane</keyword>
<dbReference type="EMBL" id="JACDUR010000007">
    <property type="protein sequence ID" value="MBA2895730.1"/>
    <property type="molecule type" value="Genomic_DNA"/>
</dbReference>
<organism evidence="4 5">
    <name type="scientific">Nonomuraea soli</name>
    <dbReference type="NCBI Taxonomy" id="1032476"/>
    <lineage>
        <taxon>Bacteria</taxon>
        <taxon>Bacillati</taxon>
        <taxon>Actinomycetota</taxon>
        <taxon>Actinomycetes</taxon>
        <taxon>Streptosporangiales</taxon>
        <taxon>Streptosporangiaceae</taxon>
        <taxon>Nonomuraea</taxon>
    </lineage>
</organism>
<feature type="region of interest" description="Disordered" evidence="1">
    <location>
        <begin position="294"/>
        <end position="320"/>
    </location>
</feature>
<sequence>MHQWGQQGWAVAGALMLGAVFTSSAAMAGDDAAMRLAVDRIDEPSPEGAQWVRTGDVLRFRIRLEGTAHDTRLAVATNPAAALSGVTCAPAAAAVATQEVRQSSPDVVLGNWSQVPVTPSPEPPAEVRQAGAAGVCTLRESAGERAMDVRLTVPEGADVVTLAAVAQRQGGEAERPEMVTKTTTMTVGRDGMEAAADPPAEFGGQVPEPPSSAQDLGGQTSGEASGEASGETSGQADDGQDLGQGALGQAGELGGRPSDPGGRPGGLGGHPRGLDRPGKGARDLAAEPLQAAPGAAAAGPGVGVNPATSGLAEPSRAEGLWNDPGLRLPLAAPSAGVPIPAPQIQAAPLPREVNVAGKNAAEAAPISFADGWTGWPLVLGGVVALWAGCGAISRRELLRIRRRTQAVS</sequence>
<feature type="compositionally biased region" description="Polar residues" evidence="1">
    <location>
        <begin position="211"/>
        <end position="223"/>
    </location>
</feature>
<feature type="region of interest" description="Disordered" evidence="1">
    <location>
        <begin position="187"/>
        <end position="281"/>
    </location>
</feature>
<gene>
    <name evidence="4" type="ORF">HNR30_007116</name>
</gene>
<dbReference type="AlphaFoldDB" id="A0A7W0CRA5"/>
<comment type="caution">
    <text evidence="4">The sequence shown here is derived from an EMBL/GenBank/DDBJ whole genome shotgun (WGS) entry which is preliminary data.</text>
</comment>
<protein>
    <submittedName>
        <fullName evidence="4">Uncharacterized protein</fullName>
    </submittedName>
</protein>
<evidence type="ECO:0000313" key="4">
    <source>
        <dbReference type="EMBL" id="MBA2895730.1"/>
    </source>
</evidence>
<keyword evidence="2" id="KW-1133">Transmembrane helix</keyword>
<keyword evidence="3" id="KW-0732">Signal</keyword>
<feature type="compositionally biased region" description="Gly residues" evidence="1">
    <location>
        <begin position="245"/>
        <end position="254"/>
    </location>
</feature>
<evidence type="ECO:0000256" key="1">
    <source>
        <dbReference type="SAM" id="MobiDB-lite"/>
    </source>
</evidence>
<accession>A0A7W0CRA5</accession>
<feature type="chain" id="PRO_5038467134" evidence="3">
    <location>
        <begin position="29"/>
        <end position="408"/>
    </location>
</feature>
<evidence type="ECO:0000256" key="3">
    <source>
        <dbReference type="SAM" id="SignalP"/>
    </source>
</evidence>
<reference evidence="4 5" key="1">
    <citation type="submission" date="2020-07" db="EMBL/GenBank/DDBJ databases">
        <title>Genomic Encyclopedia of Type Strains, Phase IV (KMG-IV): sequencing the most valuable type-strain genomes for metagenomic binning, comparative biology and taxonomic classification.</title>
        <authorList>
            <person name="Goeker M."/>
        </authorList>
    </citation>
    <scope>NUCLEOTIDE SEQUENCE [LARGE SCALE GENOMIC DNA]</scope>
    <source>
        <strain evidence="4 5">DSM 45533</strain>
    </source>
</reference>
<feature type="compositionally biased region" description="Low complexity" evidence="1">
    <location>
        <begin position="294"/>
        <end position="307"/>
    </location>
</feature>
<feature type="signal peptide" evidence="3">
    <location>
        <begin position="1"/>
        <end position="28"/>
    </location>
</feature>
<keyword evidence="5" id="KW-1185">Reference proteome</keyword>
<dbReference type="Proteomes" id="UP000530928">
    <property type="component" value="Unassembled WGS sequence"/>
</dbReference>
<keyword evidence="2" id="KW-0812">Transmembrane</keyword>
<feature type="compositionally biased region" description="Basic and acidic residues" evidence="1">
    <location>
        <begin position="272"/>
        <end position="281"/>
    </location>
</feature>
<evidence type="ECO:0000256" key="2">
    <source>
        <dbReference type="SAM" id="Phobius"/>
    </source>
</evidence>
<feature type="transmembrane region" description="Helical" evidence="2">
    <location>
        <begin position="372"/>
        <end position="393"/>
    </location>
</feature>
<feature type="compositionally biased region" description="Gly residues" evidence="1">
    <location>
        <begin position="262"/>
        <end position="271"/>
    </location>
</feature>
<dbReference type="RefSeq" id="WP_181614435.1">
    <property type="nucleotide sequence ID" value="NZ_BAABAM010000011.1"/>
</dbReference>